<organism evidence="1 2">
    <name type="scientific">Mycobacteroides abscessus subsp. bolletii 50594</name>
    <dbReference type="NCBI Taxonomy" id="1303024"/>
    <lineage>
        <taxon>Bacteria</taxon>
        <taxon>Bacillati</taxon>
        <taxon>Actinomycetota</taxon>
        <taxon>Actinomycetes</taxon>
        <taxon>Mycobacteriales</taxon>
        <taxon>Mycobacteriaceae</taxon>
        <taxon>Mycobacteroides</taxon>
        <taxon>Mycobacteroides abscessus</taxon>
    </lineage>
</organism>
<dbReference type="KEGG" id="mabb:MASS_1098"/>
<name>A0AB33A771_9MYCO</name>
<dbReference type="Proteomes" id="UP000013961">
    <property type="component" value="Chromosome"/>
</dbReference>
<protein>
    <submittedName>
        <fullName evidence="1">Uncharacterized protein</fullName>
    </submittedName>
</protein>
<evidence type="ECO:0000313" key="1">
    <source>
        <dbReference type="EMBL" id="AGM27700.1"/>
    </source>
</evidence>
<dbReference type="EMBL" id="CP004374">
    <property type="protein sequence ID" value="AGM27700.1"/>
    <property type="molecule type" value="Genomic_DNA"/>
</dbReference>
<dbReference type="AlphaFoldDB" id="A0AB33A771"/>
<evidence type="ECO:0000313" key="2">
    <source>
        <dbReference type="Proteomes" id="UP000013961"/>
    </source>
</evidence>
<gene>
    <name evidence="1" type="ORF">MASS_1098</name>
</gene>
<dbReference type="RefSeq" id="WP_016342027.1">
    <property type="nucleotide sequence ID" value="NC_021282.1"/>
</dbReference>
<proteinExistence type="predicted"/>
<accession>A0AB33A771</accession>
<sequence length="210" mass="23012">MSRFVVGIDAVVTGVSVAAFVNGADVPVTKFVRAPRIDNFDVLHQTARTIATAEMTMESVLRSGVPELVVMMKPAMGDSRKDTSGVRRMMLVGEVQRRLVEARIPVAEVSAMTLVNWLLGAGRKYPPRDFSALEQAIQDAWRVGEVEPEFRLTTVALAAAAAVITGIPTRKKVENSALSALSEMKLPEGWRLPERASQWNKQFMTEEVSA</sequence>
<reference evidence="1 2" key="1">
    <citation type="journal article" date="2013" name="Genome Announc.">
        <title>Complete Genome Sequence of Mycobacterium massiliense Clinical Strain Asan 50594, Belonging to the Type II Genotype.</title>
        <authorList>
            <person name="Kim B.J."/>
            <person name="Kim B.R."/>
            <person name="Hong S.H."/>
            <person name="Seok S.H."/>
            <person name="Kook Y.H."/>
            <person name="Kim B.J."/>
        </authorList>
    </citation>
    <scope>NUCLEOTIDE SEQUENCE [LARGE SCALE GENOMIC DNA]</scope>
    <source>
        <strain evidence="1 2">50594</strain>
    </source>
</reference>